<evidence type="ECO:0000313" key="2">
    <source>
        <dbReference type="Proteomes" id="UP000504623"/>
    </source>
</evidence>
<dbReference type="AlphaFoldDB" id="A0A9B0U8C1"/>
<accession>A0A9B0U8C1</accession>
<organism evidence="2 3">
    <name type="scientific">Chrysochloris asiatica</name>
    <name type="common">Cape golden mole</name>
    <dbReference type="NCBI Taxonomy" id="185453"/>
    <lineage>
        <taxon>Eukaryota</taxon>
        <taxon>Metazoa</taxon>
        <taxon>Chordata</taxon>
        <taxon>Craniata</taxon>
        <taxon>Vertebrata</taxon>
        <taxon>Euteleostomi</taxon>
        <taxon>Mammalia</taxon>
        <taxon>Eutheria</taxon>
        <taxon>Afrotheria</taxon>
        <taxon>Chrysochloridae</taxon>
        <taxon>Chrysochlorinae</taxon>
        <taxon>Chrysochloris</taxon>
    </lineage>
</organism>
<name>A0A9B0U8C1_CHRAS</name>
<dbReference type="Gene3D" id="1.20.890.10">
    <property type="entry name" value="cAMP-dependent protein kinase regulatory subunit, dimerization-anchoring domain"/>
    <property type="match status" value="1"/>
</dbReference>
<protein>
    <submittedName>
        <fullName evidence="3">DPY30 domain-containing protein 2-like</fullName>
    </submittedName>
</protein>
<dbReference type="Pfam" id="PF05186">
    <property type="entry name" value="Dpy-30"/>
    <property type="match status" value="1"/>
</dbReference>
<evidence type="ECO:0000313" key="3">
    <source>
        <dbReference type="RefSeq" id="XP_006878018.1"/>
    </source>
</evidence>
<dbReference type="InterPro" id="IPR037856">
    <property type="entry name" value="Sdc1/DPY30"/>
</dbReference>
<comment type="similarity">
    <text evidence="1">Belongs to the dpy-30 family.</text>
</comment>
<keyword evidence="2" id="KW-1185">Reference proteome</keyword>
<dbReference type="RefSeq" id="XP_006878018.1">
    <property type="nucleotide sequence ID" value="XM_006877956.1"/>
</dbReference>
<evidence type="ECO:0000256" key="1">
    <source>
        <dbReference type="ARBA" id="ARBA00010849"/>
    </source>
</evidence>
<dbReference type="GO" id="GO:0048188">
    <property type="term" value="C:Set1C/COMPASS complex"/>
    <property type="evidence" value="ECO:0007669"/>
    <property type="project" value="InterPro"/>
</dbReference>
<dbReference type="Proteomes" id="UP000504623">
    <property type="component" value="Unplaced"/>
</dbReference>
<gene>
    <name evidence="3" type="primary">LOC102840208</name>
</gene>
<dbReference type="OrthoDB" id="432281at2759"/>
<sequence>METEFLKKCFGNCLAQALVEFVKIRPNDPIEYLAHWFYHYRKTTMAKENTTEKIQLKEEHYKSFKEAELIDMLKQDKNHIQQKCEKCLKVGRKK</sequence>
<dbReference type="GeneID" id="102840208"/>
<dbReference type="CDD" id="cd22966">
    <property type="entry name" value="DD_DYDC-like"/>
    <property type="match status" value="1"/>
</dbReference>
<proteinExistence type="inferred from homology"/>
<reference evidence="3" key="1">
    <citation type="submission" date="2025-08" db="UniProtKB">
        <authorList>
            <consortium name="RefSeq"/>
        </authorList>
    </citation>
    <scope>IDENTIFICATION</scope>
    <source>
        <tissue evidence="3">Spleen</tissue>
    </source>
</reference>
<dbReference type="PANTHER" id="PTHR23356">
    <property type="entry name" value="DPY30-RELATED"/>
    <property type="match status" value="1"/>
</dbReference>
<dbReference type="InterPro" id="IPR049630">
    <property type="entry name" value="DYDC-like_DD"/>
</dbReference>
<dbReference type="InterPro" id="IPR007858">
    <property type="entry name" value="Dpy-30_motif"/>
</dbReference>
<dbReference type="PANTHER" id="PTHR23356:SF3">
    <property type="entry name" value="DPY30 DOMAIN-CONTAINING PROTEIN 2"/>
    <property type="match status" value="1"/>
</dbReference>